<keyword evidence="3" id="KW-1185">Reference proteome</keyword>
<feature type="transmembrane region" description="Helical" evidence="1">
    <location>
        <begin position="334"/>
        <end position="351"/>
    </location>
</feature>
<dbReference type="EMBL" id="CP094970">
    <property type="protein sequence ID" value="UYM04715.1"/>
    <property type="molecule type" value="Genomic_DNA"/>
</dbReference>
<evidence type="ECO:0000313" key="3">
    <source>
        <dbReference type="Proteomes" id="UP001164390"/>
    </source>
</evidence>
<keyword evidence="1" id="KW-1133">Transmembrane helix</keyword>
<keyword evidence="1" id="KW-0472">Membrane</keyword>
<sequence>MRDPFFATLALPLASVPSRGPDWSRGAYLADVPHYRLEDRVRFYANTDPLAALLRTDLRSHVAIDLVDEYVRAVAVEVVPTPDDWSAVAGYLVVHLEATTDAPEIAALTQLGRLARPATEDSERLLGSLAQRTAVDTDRWPLAPIARAPSLCLSGTPDDDSVGLVRWPGSTPTQRRLVDLVTMPAYGRQVPTPFELDVNRPTPSYLVAASGSSVAAVRVRTVRDDHVAEMRTHWLDALLVELTQHDTAIALVERARDMVPESSGGDWRKFEQRFRRWRTVSAWQASTDHPLEAALASFVRAEIRTDSLVSRVEAELADHARAAVLRADENLNRIALLLSAIAIVLTIVQIVR</sequence>
<organism evidence="2 3">
    <name type="scientific">Solicola gregarius</name>
    <dbReference type="NCBI Taxonomy" id="2908642"/>
    <lineage>
        <taxon>Bacteria</taxon>
        <taxon>Bacillati</taxon>
        <taxon>Actinomycetota</taxon>
        <taxon>Actinomycetes</taxon>
        <taxon>Propionibacteriales</taxon>
        <taxon>Nocardioidaceae</taxon>
        <taxon>Solicola</taxon>
    </lineage>
</organism>
<proteinExistence type="predicted"/>
<evidence type="ECO:0000256" key="1">
    <source>
        <dbReference type="SAM" id="Phobius"/>
    </source>
</evidence>
<dbReference type="RefSeq" id="WP_271633473.1">
    <property type="nucleotide sequence ID" value="NZ_CP094970.1"/>
</dbReference>
<protein>
    <submittedName>
        <fullName evidence="2">Uncharacterized protein</fullName>
    </submittedName>
</protein>
<gene>
    <name evidence="2" type="ORF">L0C25_19585</name>
</gene>
<keyword evidence="1" id="KW-0812">Transmembrane</keyword>
<dbReference type="KEGG" id="sgrg:L0C25_19585"/>
<reference evidence="2" key="1">
    <citation type="submission" date="2022-01" db="EMBL/GenBank/DDBJ databases">
        <title>Nocardioidaceae gen. sp. A5X3R13.</title>
        <authorList>
            <person name="Lopez Marin M.A."/>
            <person name="Uhlik O."/>
        </authorList>
    </citation>
    <scope>NUCLEOTIDE SEQUENCE</scope>
    <source>
        <strain evidence="2">A5X3R13</strain>
    </source>
</reference>
<accession>A0AA46TGH5</accession>
<evidence type="ECO:0000313" key="2">
    <source>
        <dbReference type="EMBL" id="UYM04715.1"/>
    </source>
</evidence>
<dbReference type="AlphaFoldDB" id="A0AA46TGH5"/>
<dbReference type="Proteomes" id="UP001164390">
    <property type="component" value="Chromosome"/>
</dbReference>
<name>A0AA46TGH5_9ACTN</name>